<dbReference type="EMBL" id="OC320725">
    <property type="protein sequence ID" value="CAD7408717.1"/>
    <property type="molecule type" value="Genomic_DNA"/>
</dbReference>
<name>A0A7R9D5W2_TIMCR</name>
<feature type="compositionally biased region" description="Polar residues" evidence="1">
    <location>
        <begin position="155"/>
        <end position="176"/>
    </location>
</feature>
<feature type="compositionally biased region" description="Polar residues" evidence="1">
    <location>
        <begin position="261"/>
        <end position="271"/>
    </location>
</feature>
<feature type="compositionally biased region" description="Polar residues" evidence="1">
    <location>
        <begin position="219"/>
        <end position="229"/>
    </location>
</feature>
<organism evidence="2">
    <name type="scientific">Timema cristinae</name>
    <name type="common">Walking stick</name>
    <dbReference type="NCBI Taxonomy" id="61476"/>
    <lineage>
        <taxon>Eukaryota</taxon>
        <taxon>Metazoa</taxon>
        <taxon>Ecdysozoa</taxon>
        <taxon>Arthropoda</taxon>
        <taxon>Hexapoda</taxon>
        <taxon>Insecta</taxon>
        <taxon>Pterygota</taxon>
        <taxon>Neoptera</taxon>
        <taxon>Polyneoptera</taxon>
        <taxon>Phasmatodea</taxon>
        <taxon>Timematodea</taxon>
        <taxon>Timematoidea</taxon>
        <taxon>Timematidae</taxon>
        <taxon>Timema</taxon>
    </lineage>
</organism>
<feature type="region of interest" description="Disordered" evidence="1">
    <location>
        <begin position="199"/>
        <end position="229"/>
    </location>
</feature>
<protein>
    <submittedName>
        <fullName evidence="2">Uncharacterized protein</fullName>
    </submittedName>
</protein>
<sequence length="601" mass="66879">MALPQRWRTKHIQASRPREVSRSVPNKLQPSAPKGEMIRIKPDTQGGRGPQTQNLKGQARRPSKLVTWAFGPALCTTYNGSTQTGTYQYKGTHPSIFRCIPSDGIQKEDKLIPIGEDMLKETAPLPEAWVEEALSITGIKQGRSVPRRLNLSNIEEVSESRSPSSQEPFTVKSPNSTPVPPARPGRRIPVSIVELEDNFSEPKIHTKSPRVQSPAVRTPSAQSPRVQSPAVRTSYTQSIHVQSPAAGATYAHSLSVQTPSLGKPYVQSSRTPGHPQDMPSFSWSKYTSPKPPTPPKYPTAARELFPETQETYCQTRSPFPLPTEKTPRYQFSNPPMTTQCIAASPRSRLTTPRTQPHVPTSGTSTRRAIPIKVQEIPITPFHASSRAPVTSEEKTEAVDEIIRKYQSSKDKSTKITAAPMECPYDKRAQEIMDILKRHRRDEMVTPSSAGPLRSTSIQRIVERYATPASVYTNTVDNLKHYEDDGGEASGDLEVTEEEELYEEEYGVCGEEGDFDNGQKESAIKRFDLSVRAELKRRKDDPDHILDILVESPFSTRHEEGIGGPFGQALRLSIAPWSSAYHHCTEKIPFNQLSVALWSSTN</sequence>
<gene>
    <name evidence="2" type="ORF">TCEB3V08_LOCUS9663</name>
</gene>
<accession>A0A7R9D5W2</accession>
<dbReference type="AlphaFoldDB" id="A0A7R9D5W2"/>
<feature type="region of interest" description="Disordered" evidence="1">
    <location>
        <begin position="155"/>
        <end position="187"/>
    </location>
</feature>
<reference evidence="2" key="1">
    <citation type="submission" date="2020-11" db="EMBL/GenBank/DDBJ databases">
        <authorList>
            <person name="Tran Van P."/>
        </authorList>
    </citation>
    <scope>NUCLEOTIDE SEQUENCE</scope>
</reference>
<evidence type="ECO:0000313" key="2">
    <source>
        <dbReference type="EMBL" id="CAD7408717.1"/>
    </source>
</evidence>
<proteinExistence type="predicted"/>
<feature type="region of interest" description="Disordered" evidence="1">
    <location>
        <begin position="1"/>
        <end position="61"/>
    </location>
</feature>
<feature type="region of interest" description="Disordered" evidence="1">
    <location>
        <begin position="261"/>
        <end position="297"/>
    </location>
</feature>
<feature type="region of interest" description="Disordered" evidence="1">
    <location>
        <begin position="311"/>
        <end position="333"/>
    </location>
</feature>
<evidence type="ECO:0000256" key="1">
    <source>
        <dbReference type="SAM" id="MobiDB-lite"/>
    </source>
</evidence>